<sequence>MITSKKEKNRTTVTIIILKPCNMNNLKNTNLLRLHFITSIIFLLTLYGINVILMYNSGSDWELNKRAFNPLEQLEALVFAFVWSLGKFGYAVLLAILLLMYSCILWVLKKIL</sequence>
<evidence type="ECO:0000313" key="2">
    <source>
        <dbReference type="EMBL" id="MFN1217646.1"/>
    </source>
</evidence>
<name>A0ABW9K2V1_9FLAO</name>
<keyword evidence="1" id="KW-0812">Transmembrane</keyword>
<evidence type="ECO:0000313" key="3">
    <source>
        <dbReference type="Proteomes" id="UP001634154"/>
    </source>
</evidence>
<gene>
    <name evidence="2" type="ORF">ACKW6Q_11820</name>
</gene>
<organism evidence="2 3">
    <name type="scientific">Chryseobacterium kwangjuense</name>
    <dbReference type="NCBI Taxonomy" id="267125"/>
    <lineage>
        <taxon>Bacteria</taxon>
        <taxon>Pseudomonadati</taxon>
        <taxon>Bacteroidota</taxon>
        <taxon>Flavobacteriia</taxon>
        <taxon>Flavobacteriales</taxon>
        <taxon>Weeksellaceae</taxon>
        <taxon>Chryseobacterium group</taxon>
        <taxon>Chryseobacterium</taxon>
    </lineage>
</organism>
<dbReference type="EMBL" id="JBJXVJ010000002">
    <property type="protein sequence ID" value="MFN1217646.1"/>
    <property type="molecule type" value="Genomic_DNA"/>
</dbReference>
<dbReference type="RefSeq" id="WP_409356817.1">
    <property type="nucleotide sequence ID" value="NZ_JBJXVJ010000002.1"/>
</dbReference>
<comment type="caution">
    <text evidence="2">The sequence shown here is derived from an EMBL/GenBank/DDBJ whole genome shotgun (WGS) entry which is preliminary data.</text>
</comment>
<dbReference type="Proteomes" id="UP001634154">
    <property type="component" value="Unassembled WGS sequence"/>
</dbReference>
<feature type="transmembrane region" description="Helical" evidence="1">
    <location>
        <begin position="34"/>
        <end position="55"/>
    </location>
</feature>
<keyword evidence="1" id="KW-0472">Membrane</keyword>
<reference evidence="2 3" key="1">
    <citation type="submission" date="2024-12" db="EMBL/GenBank/DDBJ databases">
        <title>Draft genome sequence of Chryseobacterium kwangjuense AG447.</title>
        <authorList>
            <person name="Cheptsov V.S."/>
            <person name="Belov A."/>
            <person name="Zavarzina A.G."/>
        </authorList>
    </citation>
    <scope>NUCLEOTIDE SEQUENCE [LARGE SCALE GENOMIC DNA]</scope>
    <source>
        <strain evidence="2 3">AG447</strain>
    </source>
</reference>
<evidence type="ECO:0000256" key="1">
    <source>
        <dbReference type="SAM" id="Phobius"/>
    </source>
</evidence>
<keyword evidence="3" id="KW-1185">Reference proteome</keyword>
<protein>
    <submittedName>
        <fullName evidence="2">Uncharacterized protein</fullName>
    </submittedName>
</protein>
<keyword evidence="1" id="KW-1133">Transmembrane helix</keyword>
<proteinExistence type="predicted"/>
<feature type="transmembrane region" description="Helical" evidence="1">
    <location>
        <begin position="88"/>
        <end position="108"/>
    </location>
</feature>
<accession>A0ABW9K2V1</accession>